<dbReference type="SUPFAM" id="SSF54211">
    <property type="entry name" value="Ribosomal protein S5 domain 2-like"/>
    <property type="match status" value="1"/>
</dbReference>
<dbReference type="GO" id="GO:0030677">
    <property type="term" value="C:ribonuclease P complex"/>
    <property type="evidence" value="ECO:0007669"/>
    <property type="project" value="TreeGrafter"/>
</dbReference>
<evidence type="ECO:0000256" key="2">
    <source>
        <dbReference type="ARBA" id="ARBA00022694"/>
    </source>
</evidence>
<reference evidence="8 9" key="1">
    <citation type="submission" date="2016-10" db="EMBL/GenBank/DDBJ databases">
        <authorList>
            <person name="de Groot N.N."/>
        </authorList>
    </citation>
    <scope>NUCLEOTIDE SEQUENCE [LARGE SCALE GENOMIC DNA]</scope>
    <source>
        <strain evidence="8 9">DSM 21800</strain>
    </source>
</reference>
<keyword evidence="4" id="KW-0255">Endonuclease</keyword>
<evidence type="ECO:0000256" key="6">
    <source>
        <dbReference type="ARBA" id="ARBA00022884"/>
    </source>
</evidence>
<dbReference type="STRING" id="630515.SAMN04489812_2821"/>
<name>A0A1H1UKB8_9ACTN</name>
<dbReference type="NCBIfam" id="TIGR00188">
    <property type="entry name" value="rnpA"/>
    <property type="match status" value="1"/>
</dbReference>
<keyword evidence="5" id="KW-0378">Hydrolase</keyword>
<dbReference type="PROSITE" id="PS00648">
    <property type="entry name" value="RIBONUCLEASE_P"/>
    <property type="match status" value="1"/>
</dbReference>
<evidence type="ECO:0000256" key="4">
    <source>
        <dbReference type="ARBA" id="ARBA00022759"/>
    </source>
</evidence>
<evidence type="ECO:0000313" key="9">
    <source>
        <dbReference type="Proteomes" id="UP000199103"/>
    </source>
</evidence>
<dbReference type="Pfam" id="PF00825">
    <property type="entry name" value="Ribonuclease_P"/>
    <property type="match status" value="1"/>
</dbReference>
<comment type="function">
    <text evidence="1">RNaseP catalyzes the removal of the 5'-leader sequence from pre-tRNA to produce the mature 5'-terminus. It can also cleave other RNA substrates such as 4.5S RNA. The protein component plays an auxiliary but essential role in vivo by binding to the 5'-leader sequence and broadening the substrate specificity of the ribozyme.</text>
</comment>
<dbReference type="AlphaFoldDB" id="A0A1H1UKB8"/>
<dbReference type="GO" id="GO:0042781">
    <property type="term" value="F:3'-tRNA processing endoribonuclease activity"/>
    <property type="evidence" value="ECO:0007669"/>
    <property type="project" value="TreeGrafter"/>
</dbReference>
<dbReference type="InterPro" id="IPR014721">
    <property type="entry name" value="Ribsml_uS5_D2-typ_fold_subgr"/>
</dbReference>
<sequence length="125" mass="13730">MRSGDDFTHTVRRGARVGTATVVVHGWRDEEASDGPLVGFVVAKSVGSAVTRNRVKRRLRHLVRDRLESAPSGARLVVRALPPAAARPARVPSDLDFAWAKLVRQWQPGYDNRAAAARSHGRTRS</sequence>
<dbReference type="Gene3D" id="3.30.230.10">
    <property type="match status" value="1"/>
</dbReference>
<accession>A0A1H1UKB8</accession>
<dbReference type="InterPro" id="IPR020568">
    <property type="entry name" value="Ribosomal_Su5_D2-typ_SF"/>
</dbReference>
<gene>
    <name evidence="8" type="ORF">SAMN04489812_2821</name>
</gene>
<dbReference type="EC" id="3.1.26.5" evidence="7"/>
<evidence type="ECO:0000256" key="1">
    <source>
        <dbReference type="ARBA" id="ARBA00002663"/>
    </source>
</evidence>
<evidence type="ECO:0000256" key="3">
    <source>
        <dbReference type="ARBA" id="ARBA00022722"/>
    </source>
</evidence>
<dbReference type="PANTHER" id="PTHR33992:SF1">
    <property type="entry name" value="RIBONUCLEASE P PROTEIN COMPONENT"/>
    <property type="match status" value="1"/>
</dbReference>
<evidence type="ECO:0000256" key="5">
    <source>
        <dbReference type="ARBA" id="ARBA00022801"/>
    </source>
</evidence>
<proteinExistence type="predicted"/>
<keyword evidence="2" id="KW-0819">tRNA processing</keyword>
<dbReference type="InterPro" id="IPR020539">
    <property type="entry name" value="RNase_P_CS"/>
</dbReference>
<dbReference type="InterPro" id="IPR000100">
    <property type="entry name" value="RNase_P"/>
</dbReference>
<evidence type="ECO:0000256" key="7">
    <source>
        <dbReference type="NCBIfam" id="TIGR00188"/>
    </source>
</evidence>
<evidence type="ECO:0000313" key="8">
    <source>
        <dbReference type="EMBL" id="SDS72760.1"/>
    </source>
</evidence>
<keyword evidence="6" id="KW-0694">RNA-binding</keyword>
<dbReference type="EMBL" id="LT629772">
    <property type="protein sequence ID" value="SDS72760.1"/>
    <property type="molecule type" value="Genomic_DNA"/>
</dbReference>
<keyword evidence="9" id="KW-1185">Reference proteome</keyword>
<dbReference type="PANTHER" id="PTHR33992">
    <property type="entry name" value="RIBONUCLEASE P PROTEIN COMPONENT"/>
    <property type="match status" value="1"/>
</dbReference>
<protein>
    <recommendedName>
        <fullName evidence="7">Ribonuclease P protein component</fullName>
        <ecNumber evidence="7">3.1.26.5</ecNumber>
    </recommendedName>
</protein>
<dbReference type="GO" id="GO:0004526">
    <property type="term" value="F:ribonuclease P activity"/>
    <property type="evidence" value="ECO:0007669"/>
    <property type="project" value="UniProtKB-UniRule"/>
</dbReference>
<dbReference type="Proteomes" id="UP000199103">
    <property type="component" value="Chromosome I"/>
</dbReference>
<organism evidence="8 9">
    <name type="scientific">Microlunatus soli</name>
    <dbReference type="NCBI Taxonomy" id="630515"/>
    <lineage>
        <taxon>Bacteria</taxon>
        <taxon>Bacillati</taxon>
        <taxon>Actinomycetota</taxon>
        <taxon>Actinomycetes</taxon>
        <taxon>Propionibacteriales</taxon>
        <taxon>Propionibacteriaceae</taxon>
        <taxon>Microlunatus</taxon>
    </lineage>
</organism>
<keyword evidence="3" id="KW-0540">Nuclease</keyword>
<dbReference type="GO" id="GO:0000049">
    <property type="term" value="F:tRNA binding"/>
    <property type="evidence" value="ECO:0007669"/>
    <property type="project" value="InterPro"/>
</dbReference>